<evidence type="ECO:0000256" key="2">
    <source>
        <dbReference type="SAM" id="SignalP"/>
    </source>
</evidence>
<proteinExistence type="predicted"/>
<feature type="signal peptide" evidence="2">
    <location>
        <begin position="1"/>
        <end position="33"/>
    </location>
</feature>
<feature type="transmembrane region" description="Helical" evidence="1">
    <location>
        <begin position="471"/>
        <end position="492"/>
    </location>
</feature>
<feature type="transmembrane region" description="Helical" evidence="1">
    <location>
        <begin position="446"/>
        <end position="465"/>
    </location>
</feature>
<evidence type="ECO:0000256" key="1">
    <source>
        <dbReference type="SAM" id="Phobius"/>
    </source>
</evidence>
<keyword evidence="1" id="KW-0812">Transmembrane</keyword>
<evidence type="ECO:0000259" key="4">
    <source>
        <dbReference type="Pfam" id="PF20990"/>
    </source>
</evidence>
<dbReference type="Pfam" id="PF09972">
    <property type="entry name" value="DUF2207"/>
    <property type="match status" value="1"/>
</dbReference>
<evidence type="ECO:0000313" key="5">
    <source>
        <dbReference type="EMBL" id="QOR71881.1"/>
    </source>
</evidence>
<organism evidence="5 6">
    <name type="scientific">Ruania alkalisoli</name>
    <dbReference type="NCBI Taxonomy" id="2779775"/>
    <lineage>
        <taxon>Bacteria</taxon>
        <taxon>Bacillati</taxon>
        <taxon>Actinomycetota</taxon>
        <taxon>Actinomycetes</taxon>
        <taxon>Micrococcales</taxon>
        <taxon>Ruaniaceae</taxon>
        <taxon>Ruania</taxon>
    </lineage>
</organism>
<feature type="domain" description="Predicted membrane protein YciQ-like C-terminal" evidence="4">
    <location>
        <begin position="318"/>
        <end position="548"/>
    </location>
</feature>
<keyword evidence="6" id="KW-1185">Reference proteome</keyword>
<dbReference type="InterPro" id="IPR018702">
    <property type="entry name" value="DUF2207"/>
</dbReference>
<sequence length="623" mass="64488">MRRPILLGRLFPLLAVAVIAALALLGSPTAAQADAEDAWSIEQYHVNAVVHPEGTIDVTIDMTFDFADEAGHGPFLTLVERQEIPDDPDHYRVLEYTGITASSNSGAPADVHTESDDGGLIVYVGDEDQEVSGAQQYTISYTVAGVPNSGAGADGQDEIFWNVIGSAWEVPMSDVLVEIDGPHAIRDAACYVGPVGSDDICSNATYRSDGTASFDEPALGSGEGLTIVLAYEAGTFGGIEPILDRRVTWSNFFGVGTFAPWLGLLLGGGGIAAVVVRARQRGRDRAHLGLTPGLTPVDGAGGYGEGAAAGGAVAVRFTPPDGVTPGAAGTLLDEVAHTHDVTATIVDLAVRGYLTIEEVPADESNDGTPDWWLRRTLTGPQASWEGLLPFEETILRGVFPGSDPTVRMSELGAEFAKSMTRTQSKLYDRVVERGWFRNSPQQVRNAWVAVGGLILVGGIGATIALGVLTGWGFAGLAVVLTGIAVMIAASFAPARTADGTAVLAQTLGFKQYLETAEADQLRFEEGEDIFSRYLPFAIAFGVAEHWAGVFAEAAAAGQVRMQPTWYVGATPGLWTAAAFTSVSGFASSASVSVGAAVSGTSGASGFSGGSVGGGVGGGGGGGW</sequence>
<name>A0A7M1SWM0_9MICO</name>
<feature type="chain" id="PRO_5032581730" evidence="2">
    <location>
        <begin position="34"/>
        <end position="623"/>
    </location>
</feature>
<reference evidence="5 6" key="1">
    <citation type="submission" date="2020-10" db="EMBL/GenBank/DDBJ databases">
        <title>Haloactinobacterium sp. RN3S43, a bacterium isolated from saline soil.</title>
        <authorList>
            <person name="Sun J.-Q."/>
        </authorList>
    </citation>
    <scope>NUCLEOTIDE SEQUENCE [LARGE SCALE GENOMIC DNA]</scope>
    <source>
        <strain evidence="5 6">RN3S43</strain>
    </source>
</reference>
<protein>
    <submittedName>
        <fullName evidence="5">DUF2207 domain-containing protein</fullName>
    </submittedName>
</protein>
<dbReference type="RefSeq" id="WP_193498533.1">
    <property type="nucleotide sequence ID" value="NZ_CP063169.1"/>
</dbReference>
<keyword evidence="2" id="KW-0732">Signal</keyword>
<gene>
    <name evidence="5" type="ORF">IM660_06365</name>
</gene>
<feature type="domain" description="DUF2207" evidence="3">
    <location>
        <begin position="40"/>
        <end position="230"/>
    </location>
</feature>
<keyword evidence="1" id="KW-0472">Membrane</keyword>
<dbReference type="AlphaFoldDB" id="A0A7M1SWM0"/>
<dbReference type="InterPro" id="IPR048389">
    <property type="entry name" value="YciQ-like_C"/>
</dbReference>
<dbReference type="EMBL" id="CP063169">
    <property type="protein sequence ID" value="QOR71881.1"/>
    <property type="molecule type" value="Genomic_DNA"/>
</dbReference>
<evidence type="ECO:0000313" key="6">
    <source>
        <dbReference type="Proteomes" id="UP000593758"/>
    </source>
</evidence>
<feature type="transmembrane region" description="Helical" evidence="1">
    <location>
        <begin position="252"/>
        <end position="276"/>
    </location>
</feature>
<dbReference type="Pfam" id="PF20990">
    <property type="entry name" value="DUF2207_C"/>
    <property type="match status" value="1"/>
</dbReference>
<evidence type="ECO:0000259" key="3">
    <source>
        <dbReference type="Pfam" id="PF09972"/>
    </source>
</evidence>
<dbReference type="KEGG" id="halt:IM660_06365"/>
<dbReference type="Proteomes" id="UP000593758">
    <property type="component" value="Chromosome"/>
</dbReference>
<accession>A0A7M1SWM0</accession>
<keyword evidence="1" id="KW-1133">Transmembrane helix</keyword>